<evidence type="ECO:0000313" key="9">
    <source>
        <dbReference type="Proteomes" id="UP000486903"/>
    </source>
</evidence>
<evidence type="ECO:0000313" key="8">
    <source>
        <dbReference type="EMBL" id="NFV24591.1"/>
    </source>
</evidence>
<name>A0A6B4JJ51_CLOBO</name>
<evidence type="ECO:0000256" key="2">
    <source>
        <dbReference type="ARBA" id="ARBA00022630"/>
    </source>
</evidence>
<keyword evidence="2" id="KW-0285">Flavoprotein</keyword>
<dbReference type="GO" id="GO:0050660">
    <property type="term" value="F:flavin adenine dinucleotide binding"/>
    <property type="evidence" value="ECO:0007669"/>
    <property type="project" value="InterPro"/>
</dbReference>
<gene>
    <name evidence="8" type="ORF">FDG31_00135</name>
</gene>
<keyword evidence="3" id="KW-0819">tRNA processing</keyword>
<dbReference type="GO" id="GO:0030488">
    <property type="term" value="P:tRNA methylation"/>
    <property type="evidence" value="ECO:0007669"/>
    <property type="project" value="TreeGrafter"/>
</dbReference>
<dbReference type="InterPro" id="IPR036188">
    <property type="entry name" value="FAD/NAD-bd_sf"/>
</dbReference>
<proteinExistence type="predicted"/>
<comment type="cofactor">
    <cofactor evidence="1">
        <name>FAD</name>
        <dbReference type="ChEBI" id="CHEBI:57692"/>
    </cofactor>
</comment>
<dbReference type="Gene3D" id="3.50.50.60">
    <property type="entry name" value="FAD/NAD(P)-binding domain"/>
    <property type="match status" value="2"/>
</dbReference>
<evidence type="ECO:0000256" key="3">
    <source>
        <dbReference type="ARBA" id="ARBA00022694"/>
    </source>
</evidence>
<evidence type="ECO:0000256" key="5">
    <source>
        <dbReference type="ARBA" id="ARBA00023027"/>
    </source>
</evidence>
<dbReference type="GO" id="GO:0002098">
    <property type="term" value="P:tRNA wobble uridine modification"/>
    <property type="evidence" value="ECO:0007669"/>
    <property type="project" value="TreeGrafter"/>
</dbReference>
<accession>A0A6B4JJ51</accession>
<dbReference type="RefSeq" id="WP_003373627.1">
    <property type="nucleotide sequence ID" value="NZ_JACBBA010000001.1"/>
</dbReference>
<dbReference type="PANTHER" id="PTHR11806">
    <property type="entry name" value="GLUCOSE INHIBITED DIVISION PROTEIN A"/>
    <property type="match status" value="1"/>
</dbReference>
<feature type="domain" description="MnmG N-terminal" evidence="7">
    <location>
        <begin position="261"/>
        <end position="350"/>
    </location>
</feature>
<evidence type="ECO:0000256" key="1">
    <source>
        <dbReference type="ARBA" id="ARBA00001974"/>
    </source>
</evidence>
<dbReference type="InterPro" id="IPR002218">
    <property type="entry name" value="MnmG-rel"/>
</dbReference>
<dbReference type="EMBL" id="SXFB01000001">
    <property type="protein sequence ID" value="NFV24591.1"/>
    <property type="molecule type" value="Genomic_DNA"/>
</dbReference>
<organism evidence="8 9">
    <name type="scientific">Clostridium botulinum</name>
    <dbReference type="NCBI Taxonomy" id="1491"/>
    <lineage>
        <taxon>Bacteria</taxon>
        <taxon>Bacillati</taxon>
        <taxon>Bacillota</taxon>
        <taxon>Clostridia</taxon>
        <taxon>Eubacteriales</taxon>
        <taxon>Clostridiaceae</taxon>
        <taxon>Clostridium</taxon>
    </lineage>
</organism>
<reference evidence="8 9" key="1">
    <citation type="submission" date="2019-04" db="EMBL/GenBank/DDBJ databases">
        <title>Genome sequencing of Clostridium botulinum Groups I-IV and Clostridium butyricum.</title>
        <authorList>
            <person name="Brunt J."/>
            <person name="Van Vliet A.H.M."/>
            <person name="Stringer S.C."/>
            <person name="Carter A.T."/>
            <person name="Peck M.W."/>
        </authorList>
    </citation>
    <scope>NUCLEOTIDE SEQUENCE [LARGE SCALE GENOMIC DNA]</scope>
    <source>
        <strain evidence="8 9">BL81</strain>
    </source>
</reference>
<keyword evidence="5" id="KW-0520">NAD</keyword>
<comment type="caution">
    <text evidence="8">The sequence shown here is derived from an EMBL/GenBank/DDBJ whole genome shotgun (WGS) entry which is preliminary data.</text>
</comment>
<dbReference type="Proteomes" id="UP000486903">
    <property type="component" value="Unassembled WGS sequence"/>
</dbReference>
<protein>
    <submittedName>
        <fullName evidence="8">FAD-dependent oxidoreductase</fullName>
    </submittedName>
</protein>
<dbReference type="InterPro" id="IPR040131">
    <property type="entry name" value="MnmG_N"/>
</dbReference>
<dbReference type="PANTHER" id="PTHR11806:SF0">
    <property type="entry name" value="PROTEIN MTO1 HOMOLOG, MITOCHONDRIAL"/>
    <property type="match status" value="1"/>
</dbReference>
<keyword evidence="4" id="KW-0274">FAD</keyword>
<dbReference type="Pfam" id="PF01134">
    <property type="entry name" value="GIDA"/>
    <property type="match status" value="2"/>
</dbReference>
<comment type="subunit">
    <text evidence="6">Homodimer. Heterotetramer of two MnmE and two MnmG subunits.</text>
</comment>
<evidence type="ECO:0000256" key="6">
    <source>
        <dbReference type="ARBA" id="ARBA00025948"/>
    </source>
</evidence>
<dbReference type="AlphaFoldDB" id="A0A6B4JJ51"/>
<sequence>MKVVIIGGGWAGCAAAISSKKAGADVVVIEKTDLLLGLGNVGGIMRNNGRYTASEELIALGGGDLIKITDRVSTHRNIDFPGHKHATLYNVNLIEGEVRKYLTSLGIEILIESRVNDVKFDGNKLHGVYLSDGTYIEGDVFIETTGTTGPMGNCLRYGNGCSMCILRCPAFGPRISISERCGVADIQGERDDDVLGAFSGSCKLAKESLSEDIKNKLDKDGVVVLQIPKEDVNYGKLSTKVCQQYALKEFAENVVLLDTGHAKLMTTYYPLEKLRKIKGLEYAKYVDPYAGSKGNSIRYLSVAPRTNDLKVVGVDNLFCAGEKSGLFVGHTEAICTGTLAGHNAVRLIMGMSLLILPSSITVGDIISFANEKANTREGRKNRYTFAGAGYFKRMQELGLYTTDIDEINNRVKKINLDNIFEQRLC</sequence>
<dbReference type="SUPFAM" id="SSF51905">
    <property type="entry name" value="FAD/NAD(P)-binding domain"/>
    <property type="match status" value="1"/>
</dbReference>
<evidence type="ECO:0000259" key="7">
    <source>
        <dbReference type="Pfam" id="PF01134"/>
    </source>
</evidence>
<feature type="domain" description="MnmG N-terminal" evidence="7">
    <location>
        <begin position="2"/>
        <end position="221"/>
    </location>
</feature>
<evidence type="ECO:0000256" key="4">
    <source>
        <dbReference type="ARBA" id="ARBA00022827"/>
    </source>
</evidence>